<comment type="pathway">
    <text evidence="2 9">Amino-acid biosynthesis; L-tryptophan biosynthesis; L-tryptophan from chorismate: step 4/5.</text>
</comment>
<evidence type="ECO:0000256" key="7">
    <source>
        <dbReference type="ARBA" id="ARBA00023141"/>
    </source>
</evidence>
<evidence type="ECO:0000256" key="2">
    <source>
        <dbReference type="ARBA" id="ARBA00004696"/>
    </source>
</evidence>
<comment type="similarity">
    <text evidence="3 9">Belongs to the TrpC family.</text>
</comment>
<dbReference type="AlphaFoldDB" id="A0AAW9YTI5"/>
<reference evidence="11" key="1">
    <citation type="submission" date="2019-11" db="EMBL/GenBank/DDBJ databases">
        <title>Whole genome comparisons of Staphylococcus agnetis isolates from cattle and chickens.</title>
        <authorList>
            <person name="Rhoads D."/>
            <person name="Shwani A."/>
            <person name="Adkins P."/>
            <person name="Calcutt M."/>
            <person name="Middleton J."/>
        </authorList>
    </citation>
    <scope>NUCLEOTIDE SEQUENCE</scope>
    <source>
        <strain evidence="11">1387</strain>
    </source>
</reference>
<dbReference type="EMBL" id="WMFL01000079">
    <property type="protein sequence ID" value="NJI02749.1"/>
    <property type="molecule type" value="Genomic_DNA"/>
</dbReference>
<dbReference type="InterPro" id="IPR013798">
    <property type="entry name" value="Indole-3-glycerol_P_synth_dom"/>
</dbReference>
<keyword evidence="5 9" id="KW-0210">Decarboxylase</keyword>
<dbReference type="GO" id="GO:0000162">
    <property type="term" value="P:L-tryptophan biosynthetic process"/>
    <property type="evidence" value="ECO:0007669"/>
    <property type="project" value="UniProtKB-UniRule"/>
</dbReference>
<evidence type="ECO:0000256" key="9">
    <source>
        <dbReference type="HAMAP-Rule" id="MF_00134"/>
    </source>
</evidence>
<organism evidence="11 12">
    <name type="scientific">Staphylococcus agnetis</name>
    <dbReference type="NCBI Taxonomy" id="985762"/>
    <lineage>
        <taxon>Bacteria</taxon>
        <taxon>Bacillati</taxon>
        <taxon>Bacillota</taxon>
        <taxon>Bacilli</taxon>
        <taxon>Bacillales</taxon>
        <taxon>Staphylococcaceae</taxon>
        <taxon>Staphylococcus</taxon>
    </lineage>
</organism>
<dbReference type="PROSITE" id="PS00614">
    <property type="entry name" value="IGPS"/>
    <property type="match status" value="1"/>
</dbReference>
<sequence>MNLLDEIVLYKKQLLKEGYYEDKLNTLPRVDIQHKNTLQHRLDHSHQIEVIAEIKSKSPTVNDIPKRCLEDQVKAYTEGGAAAISILTDEAYFQGSFERLAALSPTTTCPILCKDFIIDRRQIDVAKKAGASVILLIVYILDDTQLKALYDYATALGLEVIVEVHSKAELARAHRLHPKLIGVNNRDLRRFVTNVEHTNDILKTSRSNIHYISESGIQHHSHIERIQPFGIHGVLVGEALMKSDDPSALIQAMRLQRGDERCT</sequence>
<dbReference type="InterPro" id="IPR045186">
    <property type="entry name" value="Indole-3-glycerol_P_synth"/>
</dbReference>
<evidence type="ECO:0000256" key="8">
    <source>
        <dbReference type="ARBA" id="ARBA00023239"/>
    </source>
</evidence>
<keyword evidence="6 9" id="KW-0822">Tryptophan biosynthesis</keyword>
<evidence type="ECO:0000256" key="5">
    <source>
        <dbReference type="ARBA" id="ARBA00022793"/>
    </source>
</evidence>
<keyword evidence="4 9" id="KW-0028">Amino-acid biosynthesis</keyword>
<dbReference type="GO" id="GO:0004640">
    <property type="term" value="F:phosphoribosylanthranilate isomerase activity"/>
    <property type="evidence" value="ECO:0007669"/>
    <property type="project" value="TreeGrafter"/>
</dbReference>
<dbReference type="CDD" id="cd00331">
    <property type="entry name" value="IGPS"/>
    <property type="match status" value="1"/>
</dbReference>
<dbReference type="InterPro" id="IPR001468">
    <property type="entry name" value="Indole-3-GlycerolPSynthase_CS"/>
</dbReference>
<gene>
    <name evidence="9 11" type="primary">trpC</name>
    <name evidence="11" type="ORF">GLV84_07905</name>
</gene>
<evidence type="ECO:0000313" key="11">
    <source>
        <dbReference type="EMBL" id="NJI02749.1"/>
    </source>
</evidence>
<dbReference type="PANTHER" id="PTHR22854:SF2">
    <property type="entry name" value="INDOLE-3-GLYCEROL-PHOSPHATE SYNTHASE"/>
    <property type="match status" value="1"/>
</dbReference>
<comment type="caution">
    <text evidence="11">The sequence shown here is derived from an EMBL/GenBank/DDBJ whole genome shotgun (WGS) entry which is preliminary data.</text>
</comment>
<dbReference type="Proteomes" id="UP000646308">
    <property type="component" value="Unassembled WGS sequence"/>
</dbReference>
<evidence type="ECO:0000313" key="12">
    <source>
        <dbReference type="Proteomes" id="UP000646308"/>
    </source>
</evidence>
<feature type="domain" description="Indole-3-glycerol phosphate synthase" evidence="10">
    <location>
        <begin position="5"/>
        <end position="252"/>
    </location>
</feature>
<evidence type="ECO:0000256" key="3">
    <source>
        <dbReference type="ARBA" id="ARBA00008737"/>
    </source>
</evidence>
<keyword evidence="8 9" id="KW-0456">Lyase</keyword>
<dbReference type="GO" id="GO:0004425">
    <property type="term" value="F:indole-3-glycerol-phosphate synthase activity"/>
    <property type="evidence" value="ECO:0007669"/>
    <property type="project" value="UniProtKB-UniRule"/>
</dbReference>
<dbReference type="SUPFAM" id="SSF51366">
    <property type="entry name" value="Ribulose-phoshate binding barrel"/>
    <property type="match status" value="1"/>
</dbReference>
<name>A0AAW9YTI5_9STAP</name>
<dbReference type="RefSeq" id="WP_167697101.1">
    <property type="nucleotide sequence ID" value="NZ_WMFL01000079.1"/>
</dbReference>
<proteinExistence type="inferred from homology"/>
<evidence type="ECO:0000256" key="4">
    <source>
        <dbReference type="ARBA" id="ARBA00022605"/>
    </source>
</evidence>
<evidence type="ECO:0000256" key="1">
    <source>
        <dbReference type="ARBA" id="ARBA00001633"/>
    </source>
</evidence>
<evidence type="ECO:0000256" key="6">
    <source>
        <dbReference type="ARBA" id="ARBA00022822"/>
    </source>
</evidence>
<keyword evidence="7 9" id="KW-0057">Aromatic amino acid biosynthesis</keyword>
<dbReference type="Gene3D" id="3.20.20.70">
    <property type="entry name" value="Aldolase class I"/>
    <property type="match status" value="1"/>
</dbReference>
<dbReference type="PANTHER" id="PTHR22854">
    <property type="entry name" value="TRYPTOPHAN BIOSYNTHESIS PROTEIN"/>
    <property type="match status" value="1"/>
</dbReference>
<dbReference type="HAMAP" id="MF_00134_B">
    <property type="entry name" value="IGPS_B"/>
    <property type="match status" value="1"/>
</dbReference>
<protein>
    <recommendedName>
        <fullName evidence="9">Indole-3-glycerol phosphate synthase</fullName>
        <shortName evidence="9">IGPS</shortName>
        <ecNumber evidence="9">4.1.1.48</ecNumber>
    </recommendedName>
</protein>
<comment type="catalytic activity">
    <reaction evidence="1 9">
        <text>1-(2-carboxyphenylamino)-1-deoxy-D-ribulose 5-phosphate + H(+) = (1S,2R)-1-C-(indol-3-yl)glycerol 3-phosphate + CO2 + H2O</text>
        <dbReference type="Rhea" id="RHEA:23476"/>
        <dbReference type="ChEBI" id="CHEBI:15377"/>
        <dbReference type="ChEBI" id="CHEBI:15378"/>
        <dbReference type="ChEBI" id="CHEBI:16526"/>
        <dbReference type="ChEBI" id="CHEBI:58613"/>
        <dbReference type="ChEBI" id="CHEBI:58866"/>
        <dbReference type="EC" id="4.1.1.48"/>
    </reaction>
</comment>
<dbReference type="EC" id="4.1.1.48" evidence="9"/>
<dbReference type="InterPro" id="IPR013785">
    <property type="entry name" value="Aldolase_TIM"/>
</dbReference>
<accession>A0AAW9YTI5</accession>
<dbReference type="NCBIfam" id="NF001371">
    <property type="entry name" value="PRK00278.1-3"/>
    <property type="match status" value="1"/>
</dbReference>
<dbReference type="Pfam" id="PF00218">
    <property type="entry name" value="IGPS"/>
    <property type="match status" value="1"/>
</dbReference>
<dbReference type="FunFam" id="3.20.20.70:FF:000024">
    <property type="entry name" value="Indole-3-glycerol phosphate synthase"/>
    <property type="match status" value="1"/>
</dbReference>
<evidence type="ECO:0000259" key="10">
    <source>
        <dbReference type="Pfam" id="PF00218"/>
    </source>
</evidence>
<dbReference type="InterPro" id="IPR011060">
    <property type="entry name" value="RibuloseP-bd_barrel"/>
</dbReference>